<dbReference type="InterPro" id="IPR003399">
    <property type="entry name" value="Mce/MlaD"/>
</dbReference>
<dbReference type="GO" id="GO:0051701">
    <property type="term" value="P:biological process involved in interaction with host"/>
    <property type="evidence" value="ECO:0007669"/>
    <property type="project" value="TreeGrafter"/>
</dbReference>
<dbReference type="InterPro" id="IPR052336">
    <property type="entry name" value="MlaD_Phospholipid_Transporter"/>
</dbReference>
<feature type="domain" description="Mammalian cell entry C-terminal" evidence="2">
    <location>
        <begin position="122"/>
        <end position="316"/>
    </location>
</feature>
<dbReference type="Proteomes" id="UP000540656">
    <property type="component" value="Unassembled WGS sequence"/>
</dbReference>
<dbReference type="AlphaFoldDB" id="A0A7Y9S529"/>
<gene>
    <name evidence="3" type="ORF">BJ980_003091</name>
</gene>
<dbReference type="EMBL" id="JACCAA010000001">
    <property type="protein sequence ID" value="NYG60168.1"/>
    <property type="molecule type" value="Genomic_DNA"/>
</dbReference>
<dbReference type="InterPro" id="IPR005693">
    <property type="entry name" value="Mce"/>
</dbReference>
<dbReference type="RefSeq" id="WP_179503133.1">
    <property type="nucleotide sequence ID" value="NZ_JACCAA010000001.1"/>
</dbReference>
<name>A0A7Y9S529_9ACTN</name>
<dbReference type="InterPro" id="IPR024516">
    <property type="entry name" value="Mce_C"/>
</dbReference>
<evidence type="ECO:0000259" key="1">
    <source>
        <dbReference type="Pfam" id="PF02470"/>
    </source>
</evidence>
<protein>
    <submittedName>
        <fullName evidence="3">Phospholipid/cholesterol/gamma-HCH transport system substrate-binding protein</fullName>
    </submittedName>
</protein>
<organism evidence="3 4">
    <name type="scientific">Nocardioides daedukensis</name>
    <dbReference type="NCBI Taxonomy" id="634462"/>
    <lineage>
        <taxon>Bacteria</taxon>
        <taxon>Bacillati</taxon>
        <taxon>Actinomycetota</taxon>
        <taxon>Actinomycetes</taxon>
        <taxon>Propionibacteriales</taxon>
        <taxon>Nocardioidaceae</taxon>
        <taxon>Nocardioides</taxon>
    </lineage>
</organism>
<proteinExistence type="predicted"/>
<accession>A0A7Y9S529</accession>
<comment type="caution">
    <text evidence="3">The sequence shown here is derived from an EMBL/GenBank/DDBJ whole genome shotgun (WGS) entry which is preliminary data.</text>
</comment>
<dbReference type="PANTHER" id="PTHR33371:SF17">
    <property type="entry name" value="MCE-FAMILY PROTEIN MCE1B"/>
    <property type="match status" value="1"/>
</dbReference>
<dbReference type="NCBIfam" id="TIGR00996">
    <property type="entry name" value="Mtu_fam_mce"/>
    <property type="match status" value="1"/>
</dbReference>
<keyword evidence="4" id="KW-1185">Reference proteome</keyword>
<feature type="domain" description="Mce/MlaD" evidence="1">
    <location>
        <begin position="40"/>
        <end position="115"/>
    </location>
</feature>
<dbReference type="PANTHER" id="PTHR33371">
    <property type="entry name" value="INTERMEMBRANE PHOSPHOLIPID TRANSPORT SYSTEM BINDING PROTEIN MLAD-RELATED"/>
    <property type="match status" value="1"/>
</dbReference>
<sequence length="341" mass="36587">MRLLRRHGGALLGVIAFAVVSLVLTGMVAGTLSNTTPGNTVRLSAEFRDATGVAVGDDVRMAGVKVGRVVGTELRGDLAVVTFDIDERQPVTQATLAGIDYLNLMGQRYITLEPGAPREDAADLSEGDTIPVAQTRGALDLTAMFNAFKPLFETLRPADVNELAENIVAVLQGQGGTLQSLTRQTAELTTTIAERDETIGRVLDNLTMVSETANSHRTEIVGLIKELGTLTKGLAEDREVIAASLDDISDLSTTGSELLLATADPIRRDVHSLRQLADYLAGQDELVGKTLAHTPKQFSTYIRTLGYGSHLNVYVCRLYLQAVGTPKVDSTPSTKHSERCK</sequence>
<evidence type="ECO:0000259" key="2">
    <source>
        <dbReference type="Pfam" id="PF11887"/>
    </source>
</evidence>
<reference evidence="3 4" key="1">
    <citation type="submission" date="2020-07" db="EMBL/GenBank/DDBJ databases">
        <title>Sequencing the genomes of 1000 actinobacteria strains.</title>
        <authorList>
            <person name="Klenk H.-P."/>
        </authorList>
    </citation>
    <scope>NUCLEOTIDE SEQUENCE [LARGE SCALE GENOMIC DNA]</scope>
    <source>
        <strain evidence="3 4">DSM 23819</strain>
    </source>
</reference>
<dbReference type="Pfam" id="PF11887">
    <property type="entry name" value="Mce4_CUP1"/>
    <property type="match status" value="1"/>
</dbReference>
<dbReference type="GO" id="GO:0005576">
    <property type="term" value="C:extracellular region"/>
    <property type="evidence" value="ECO:0007669"/>
    <property type="project" value="TreeGrafter"/>
</dbReference>
<evidence type="ECO:0000313" key="3">
    <source>
        <dbReference type="EMBL" id="NYG60168.1"/>
    </source>
</evidence>
<evidence type="ECO:0000313" key="4">
    <source>
        <dbReference type="Proteomes" id="UP000540656"/>
    </source>
</evidence>
<dbReference type="Pfam" id="PF02470">
    <property type="entry name" value="MlaD"/>
    <property type="match status" value="1"/>
</dbReference>